<name>A0A5S6R5F4_TRIMR</name>
<accession>A0A5S6R5F4</accession>
<reference evidence="3" key="1">
    <citation type="submission" date="2019-12" db="UniProtKB">
        <authorList>
            <consortium name="WormBaseParasite"/>
        </authorList>
    </citation>
    <scope>IDENTIFICATION</scope>
</reference>
<feature type="region of interest" description="Disordered" evidence="1">
    <location>
        <begin position="270"/>
        <end position="290"/>
    </location>
</feature>
<organism evidence="2 3">
    <name type="scientific">Trichuris muris</name>
    <name type="common">Mouse whipworm</name>
    <dbReference type="NCBI Taxonomy" id="70415"/>
    <lineage>
        <taxon>Eukaryota</taxon>
        <taxon>Metazoa</taxon>
        <taxon>Ecdysozoa</taxon>
        <taxon>Nematoda</taxon>
        <taxon>Enoplea</taxon>
        <taxon>Dorylaimia</taxon>
        <taxon>Trichinellida</taxon>
        <taxon>Trichuridae</taxon>
        <taxon>Trichuris</taxon>
    </lineage>
</organism>
<evidence type="ECO:0000313" key="2">
    <source>
        <dbReference type="Proteomes" id="UP000046395"/>
    </source>
</evidence>
<dbReference type="Proteomes" id="UP000046395">
    <property type="component" value="Unassembled WGS sequence"/>
</dbReference>
<evidence type="ECO:0000256" key="1">
    <source>
        <dbReference type="SAM" id="MobiDB-lite"/>
    </source>
</evidence>
<evidence type="ECO:0000313" key="3">
    <source>
        <dbReference type="WBParaSite" id="TMUE_3000014658.1"/>
    </source>
</evidence>
<keyword evidence="2" id="KW-1185">Reference proteome</keyword>
<proteinExistence type="predicted"/>
<dbReference type="WBParaSite" id="TMUE_3000014658.1">
    <property type="protein sequence ID" value="TMUE_3000014658.1"/>
    <property type="gene ID" value="WBGene00289434"/>
</dbReference>
<protein>
    <submittedName>
        <fullName evidence="3">Retrotransposon gag domain-containing protein</fullName>
    </submittedName>
</protein>
<sequence length="317" mass="34775">MRKREPQDTIVSQDAEIIEVDASQLEEFLAANDGTAVFVEQHGNTIRLTAQELLNAGFAAESLEESSMAGINDVTANGDRGRIRECETHACSDGPPTGANVGFLRPPQQLEAGGNVMVWLRRFEDYALDSGIETERWCSVAMSLLSDGIYEVVEDNGLNRLSSFEQLSAFLKTRYCRPESAVERYLAFQRRKQSATESALVFGEAVRTLGRHAGIAADEVLRDQYITGLFSDKVLESLLCHPPETFDQAVEHARRAEEAVALLKTMAISPNRQGRPTEERRNTGPVITGPLGKRDLNRGITIAGLVVVQGILGDNAQ</sequence>
<dbReference type="AlphaFoldDB" id="A0A5S6R5F4"/>